<geneLocation type="mitochondrion" evidence="1"/>
<dbReference type="GeneID" id="27217932"/>
<sequence>MYELLIKESEIGLRSASQISSTGGGLISLLIQFHKIRDEFPNCIILLHQRIRFSRIKANNYLLLRFRIDQTERLETQRILTQKLKQLGGNISRVSIF</sequence>
<accession>A0A146I6Y5</accession>
<name>A0A146I6Y5_9EUKA</name>
<keyword evidence="1" id="KW-0496">Mitochondrion</keyword>
<dbReference type="RefSeq" id="YP_009245600.1">
    <property type="nucleotide sequence ID" value="NC_029886.1"/>
</dbReference>
<dbReference type="EMBL" id="AP015014">
    <property type="protein sequence ID" value="BAU71452.1"/>
    <property type="molecule type" value="Genomic_DNA"/>
</dbReference>
<reference evidence="1" key="1">
    <citation type="submission" date="2015-10" db="EMBL/GenBank/DDBJ databases">
        <title>The mitochondrial genome of Diphylleia rotans.</title>
        <authorList>
            <person name="Kamikawa R."/>
            <person name="Roger A.J."/>
        </authorList>
    </citation>
    <scope>NUCLEOTIDE SEQUENCE</scope>
    <source>
        <strain evidence="1">NIES-3764</strain>
    </source>
</reference>
<organism evidence="1">
    <name type="scientific">Diphylleia rotans</name>
    <dbReference type="NCBI Taxonomy" id="190327"/>
    <lineage>
        <taxon>Eukaryota</taxon>
        <taxon>CRuMs</taxon>
        <taxon>Collodictyonidae</taxon>
        <taxon>Diphylleia</taxon>
    </lineage>
</organism>
<evidence type="ECO:0000313" key="1">
    <source>
        <dbReference type="EMBL" id="BAU71452.1"/>
    </source>
</evidence>
<gene>
    <name evidence="1" type="primary">orf98</name>
</gene>
<proteinExistence type="predicted"/>
<protein>
    <submittedName>
        <fullName evidence="1">Uncharacterized protein</fullName>
    </submittedName>
</protein>
<dbReference type="AlphaFoldDB" id="A0A146I6Y5"/>